<dbReference type="PANTHER" id="PTHR42957">
    <property type="entry name" value="HELICASE MJ1565-RELATED"/>
    <property type="match status" value="1"/>
</dbReference>
<keyword evidence="3" id="KW-1185">Reference proteome</keyword>
<keyword evidence="2" id="KW-0067">ATP-binding</keyword>
<dbReference type="Pfam" id="PF13191">
    <property type="entry name" value="AAA_16"/>
    <property type="match status" value="1"/>
</dbReference>
<organism evidence="2 3">
    <name type="scientific">Paracraurococcus ruber</name>
    <dbReference type="NCBI Taxonomy" id="77675"/>
    <lineage>
        <taxon>Bacteria</taxon>
        <taxon>Pseudomonadati</taxon>
        <taxon>Pseudomonadota</taxon>
        <taxon>Alphaproteobacteria</taxon>
        <taxon>Acetobacterales</taxon>
        <taxon>Roseomonadaceae</taxon>
        <taxon>Paracraurococcus</taxon>
    </lineage>
</organism>
<dbReference type="SUPFAM" id="SSF52540">
    <property type="entry name" value="P-loop containing nucleoside triphosphate hydrolases"/>
    <property type="match status" value="1"/>
</dbReference>
<evidence type="ECO:0000259" key="1">
    <source>
        <dbReference type="SMART" id="SM00382"/>
    </source>
</evidence>
<sequence>MAVSIELGRRDNGQPALLDLEELLATRLLVQGNSGCGKSHLLRRLLERSAPFVQQAVIDPEGDFVSLADRFGHLVVDAASHTEASLAQAGERVRQHRVSVVLNLEGVDVEAQMRRAAAFLDGLFAAERAYWTPLLVVVDEAQLFAPAGGVEVAEEARRAALGAMTDLMCRGRKRGLAGIIATQRLAKLAKNVAAEASNFLMGRTFLDIDMARAADLLGMEKRQAEMFRDLERGRFMALGPALARRPLAVRIGEVETESRGAGPGLMPLPETPPEAARALILAAAPAEAA</sequence>
<dbReference type="InterPro" id="IPR008571">
    <property type="entry name" value="HerA-like"/>
</dbReference>
<keyword evidence="2" id="KW-0547">Nucleotide-binding</keyword>
<dbReference type="InterPro" id="IPR041664">
    <property type="entry name" value="AAA_16"/>
</dbReference>
<dbReference type="Proteomes" id="UP000697995">
    <property type="component" value="Unassembled WGS sequence"/>
</dbReference>
<dbReference type="EMBL" id="NRSG01000382">
    <property type="protein sequence ID" value="MBK1661828.1"/>
    <property type="molecule type" value="Genomic_DNA"/>
</dbReference>
<proteinExistence type="predicted"/>
<dbReference type="InterPro" id="IPR027417">
    <property type="entry name" value="P-loop_NTPase"/>
</dbReference>
<feature type="non-terminal residue" evidence="2">
    <location>
        <position position="289"/>
    </location>
</feature>
<dbReference type="RefSeq" id="WP_200306462.1">
    <property type="nucleotide sequence ID" value="NZ_NRSG01000382.1"/>
</dbReference>
<evidence type="ECO:0000313" key="2">
    <source>
        <dbReference type="EMBL" id="MBK1661828.1"/>
    </source>
</evidence>
<dbReference type="PANTHER" id="PTHR42957:SF1">
    <property type="entry name" value="HELICASE MJ1565-RELATED"/>
    <property type="match status" value="1"/>
</dbReference>
<name>A0ABS1D555_9PROT</name>
<dbReference type="SMART" id="SM00382">
    <property type="entry name" value="AAA"/>
    <property type="match status" value="1"/>
</dbReference>
<evidence type="ECO:0000313" key="3">
    <source>
        <dbReference type="Proteomes" id="UP000697995"/>
    </source>
</evidence>
<gene>
    <name evidence="2" type="ORF">CKO45_26905</name>
</gene>
<feature type="domain" description="AAA+ ATPase" evidence="1">
    <location>
        <begin position="24"/>
        <end position="191"/>
    </location>
</feature>
<dbReference type="GO" id="GO:0005524">
    <property type="term" value="F:ATP binding"/>
    <property type="evidence" value="ECO:0007669"/>
    <property type="project" value="UniProtKB-KW"/>
</dbReference>
<dbReference type="InterPro" id="IPR003593">
    <property type="entry name" value="AAA+_ATPase"/>
</dbReference>
<accession>A0ABS1D555</accession>
<protein>
    <submittedName>
        <fullName evidence="2">ATP-binding protein</fullName>
    </submittedName>
</protein>
<dbReference type="Gene3D" id="3.40.50.300">
    <property type="entry name" value="P-loop containing nucleotide triphosphate hydrolases"/>
    <property type="match status" value="1"/>
</dbReference>
<comment type="caution">
    <text evidence="2">The sequence shown here is derived from an EMBL/GenBank/DDBJ whole genome shotgun (WGS) entry which is preliminary data.</text>
</comment>
<reference evidence="2 3" key="1">
    <citation type="journal article" date="2020" name="Microorganisms">
        <title>Osmotic Adaptation and Compatible Solute Biosynthesis of Phototrophic Bacteria as Revealed from Genome Analyses.</title>
        <authorList>
            <person name="Imhoff J.F."/>
            <person name="Rahn T."/>
            <person name="Kunzel S."/>
            <person name="Keller A."/>
            <person name="Neulinger S.C."/>
        </authorList>
    </citation>
    <scope>NUCLEOTIDE SEQUENCE [LARGE SCALE GENOMIC DNA]</scope>
    <source>
        <strain evidence="2 3">DSM 15382</strain>
    </source>
</reference>